<accession>A0A915IR33</accession>
<evidence type="ECO:0000313" key="2">
    <source>
        <dbReference type="WBParaSite" id="nRc.2.0.1.t16271-RA"/>
    </source>
</evidence>
<protein>
    <submittedName>
        <fullName evidence="2">Nuclease HARBI1</fullName>
    </submittedName>
</protein>
<evidence type="ECO:0000313" key="1">
    <source>
        <dbReference type="Proteomes" id="UP000887565"/>
    </source>
</evidence>
<proteinExistence type="predicted"/>
<organism evidence="1 2">
    <name type="scientific">Romanomermis culicivorax</name>
    <name type="common">Nematode worm</name>
    <dbReference type="NCBI Taxonomy" id="13658"/>
    <lineage>
        <taxon>Eukaryota</taxon>
        <taxon>Metazoa</taxon>
        <taxon>Ecdysozoa</taxon>
        <taxon>Nematoda</taxon>
        <taxon>Enoplea</taxon>
        <taxon>Dorylaimia</taxon>
        <taxon>Mermithida</taxon>
        <taxon>Mermithoidea</taxon>
        <taxon>Mermithidae</taxon>
        <taxon>Romanomermis</taxon>
    </lineage>
</organism>
<keyword evidence="1" id="KW-1185">Reference proteome</keyword>
<sequence>MRLVGDTHGVSKATMSRVVHRIVESINLMLFDEVIKWPDDIANVNLRFFHRGGLPSVVGCLDGTHIPIKAPTANEDPFVNCHGDHSLNCMIVA</sequence>
<dbReference type="Proteomes" id="UP000887565">
    <property type="component" value="Unplaced"/>
</dbReference>
<name>A0A915IR33_ROMCU</name>
<reference evidence="2" key="1">
    <citation type="submission" date="2022-11" db="UniProtKB">
        <authorList>
            <consortium name="WormBaseParasite"/>
        </authorList>
    </citation>
    <scope>IDENTIFICATION</scope>
</reference>
<dbReference type="WBParaSite" id="nRc.2.0.1.t16271-RA">
    <property type="protein sequence ID" value="nRc.2.0.1.t16271-RA"/>
    <property type="gene ID" value="nRc.2.0.1.g16271"/>
</dbReference>
<dbReference type="AlphaFoldDB" id="A0A915IR33"/>